<accession>C1F114</accession>
<dbReference type="eggNOG" id="ENOG5032TCB">
    <property type="taxonomic scope" value="Bacteria"/>
</dbReference>
<organism evidence="1 2">
    <name type="scientific">Acidobacterium capsulatum (strain ATCC 51196 / DSM 11244 / BCRC 80197 / JCM 7670 / NBRC 15755 / NCIMB 13165 / 161)</name>
    <dbReference type="NCBI Taxonomy" id="240015"/>
    <lineage>
        <taxon>Bacteria</taxon>
        <taxon>Pseudomonadati</taxon>
        <taxon>Acidobacteriota</taxon>
        <taxon>Terriglobia</taxon>
        <taxon>Terriglobales</taxon>
        <taxon>Acidobacteriaceae</taxon>
        <taxon>Acidobacterium</taxon>
    </lineage>
</organism>
<dbReference type="Pfam" id="PF22478">
    <property type="entry name" value="DUF6982"/>
    <property type="match status" value="1"/>
</dbReference>
<dbReference type="STRING" id="240015.ACP_0514"/>
<proteinExistence type="predicted"/>
<dbReference type="InterPro" id="IPR054251">
    <property type="entry name" value="DUF6982"/>
</dbReference>
<dbReference type="EMBL" id="CP001472">
    <property type="protein sequence ID" value="ACO33897.1"/>
    <property type="molecule type" value="Genomic_DNA"/>
</dbReference>
<keyword evidence="2" id="KW-1185">Reference proteome</keyword>
<dbReference type="InParanoid" id="C1F114"/>
<reference evidence="1 2" key="1">
    <citation type="journal article" date="2009" name="Appl. Environ. Microbiol.">
        <title>Three genomes from the phylum Acidobacteria provide insight into the lifestyles of these microorganisms in soils.</title>
        <authorList>
            <person name="Ward N.L."/>
            <person name="Challacombe J.F."/>
            <person name="Janssen P.H."/>
            <person name="Henrissat B."/>
            <person name="Coutinho P.M."/>
            <person name="Wu M."/>
            <person name="Xie G."/>
            <person name="Haft D.H."/>
            <person name="Sait M."/>
            <person name="Badger J."/>
            <person name="Barabote R.D."/>
            <person name="Bradley B."/>
            <person name="Brettin T.S."/>
            <person name="Brinkac L.M."/>
            <person name="Bruce D."/>
            <person name="Creasy T."/>
            <person name="Daugherty S.C."/>
            <person name="Davidsen T.M."/>
            <person name="DeBoy R.T."/>
            <person name="Detter J.C."/>
            <person name="Dodson R.J."/>
            <person name="Durkin A.S."/>
            <person name="Ganapathy A."/>
            <person name="Gwinn-Giglio M."/>
            <person name="Han C.S."/>
            <person name="Khouri H."/>
            <person name="Kiss H."/>
            <person name="Kothari S.P."/>
            <person name="Madupu R."/>
            <person name="Nelson K.E."/>
            <person name="Nelson W.C."/>
            <person name="Paulsen I."/>
            <person name="Penn K."/>
            <person name="Ren Q."/>
            <person name="Rosovitz M.J."/>
            <person name="Selengut J.D."/>
            <person name="Shrivastava S."/>
            <person name="Sullivan S.A."/>
            <person name="Tapia R."/>
            <person name="Thompson L.S."/>
            <person name="Watkins K.L."/>
            <person name="Yang Q."/>
            <person name="Yu C."/>
            <person name="Zafar N."/>
            <person name="Zhou L."/>
            <person name="Kuske C.R."/>
        </authorList>
    </citation>
    <scope>NUCLEOTIDE SEQUENCE [LARGE SCALE GENOMIC DNA]</scope>
    <source>
        <strain evidence="2">ATCC 51196 / DSM 11244 / BCRC 80197 / JCM 7670 / NBRC 15755 / NCIMB 13165 / 161</strain>
    </source>
</reference>
<gene>
    <name evidence="1" type="ordered locus">ACP_0514</name>
</gene>
<name>C1F114_ACIC5</name>
<dbReference type="AlphaFoldDB" id="C1F114"/>
<evidence type="ECO:0000313" key="1">
    <source>
        <dbReference type="EMBL" id="ACO33897.1"/>
    </source>
</evidence>
<sequence>MVELLDLESKVALVAAQEIKWVCYVRDFNSGEVNNPERLLRKTFAGRPRIEGVHLRLKLTDGDVIEGVAANDRSLLGAEGVFLLPPDTRSNTQRMWIPVTAIAELEAMAVVGSAKKKMVSARVDGAAAAADQPELFE</sequence>
<dbReference type="HOGENOM" id="CLU_142809_0_0_0"/>
<evidence type="ECO:0000313" key="2">
    <source>
        <dbReference type="Proteomes" id="UP000002207"/>
    </source>
</evidence>
<dbReference type="KEGG" id="aca:ACP_0514"/>
<dbReference type="Proteomes" id="UP000002207">
    <property type="component" value="Chromosome"/>
</dbReference>
<protein>
    <submittedName>
        <fullName evidence="1">Uncharacterized protein</fullName>
    </submittedName>
</protein>